<dbReference type="KEGG" id="cvn:111134990"/>
<gene>
    <name evidence="3" type="primary">LOC111134990</name>
</gene>
<evidence type="ECO:0000256" key="1">
    <source>
        <dbReference type="SAM" id="SignalP"/>
    </source>
</evidence>
<keyword evidence="1" id="KW-0732">Signal</keyword>
<feature type="signal peptide" evidence="1">
    <location>
        <begin position="1"/>
        <end position="24"/>
    </location>
</feature>
<name>A0A8B8EKF2_CRAVI</name>
<organism evidence="2 3">
    <name type="scientific">Crassostrea virginica</name>
    <name type="common">Eastern oyster</name>
    <dbReference type="NCBI Taxonomy" id="6565"/>
    <lineage>
        <taxon>Eukaryota</taxon>
        <taxon>Metazoa</taxon>
        <taxon>Spiralia</taxon>
        <taxon>Lophotrochozoa</taxon>
        <taxon>Mollusca</taxon>
        <taxon>Bivalvia</taxon>
        <taxon>Autobranchia</taxon>
        <taxon>Pteriomorphia</taxon>
        <taxon>Ostreida</taxon>
        <taxon>Ostreoidea</taxon>
        <taxon>Ostreidae</taxon>
        <taxon>Crassostrea</taxon>
    </lineage>
</organism>
<feature type="chain" id="PRO_5034875081" evidence="1">
    <location>
        <begin position="25"/>
        <end position="129"/>
    </location>
</feature>
<proteinExistence type="predicted"/>
<accession>A0A8B8EKF2</accession>
<dbReference type="OrthoDB" id="6195363at2759"/>
<dbReference type="RefSeq" id="XP_022340339.1">
    <property type="nucleotide sequence ID" value="XM_022484631.1"/>
</dbReference>
<dbReference type="AlphaFoldDB" id="A0A8B8EKF2"/>
<sequence>MHMMCWKITFAMLMSAMVPRMSEAALGGGKCNIPPSGSGYPGASTICTAGENGFCLIDHLTVTGTNPVTLVTVEGVCVCHYGYSGPQCATRNDISKSGSGSQTTTFAALTLGALGALYLSRIGEEPIRY</sequence>
<dbReference type="GeneID" id="111134990"/>
<keyword evidence="2" id="KW-1185">Reference proteome</keyword>
<protein>
    <submittedName>
        <fullName evidence="3">Uncharacterized protein LOC111134990</fullName>
    </submittedName>
</protein>
<evidence type="ECO:0000313" key="2">
    <source>
        <dbReference type="Proteomes" id="UP000694844"/>
    </source>
</evidence>
<reference evidence="3" key="1">
    <citation type="submission" date="2025-08" db="UniProtKB">
        <authorList>
            <consortium name="RefSeq"/>
        </authorList>
    </citation>
    <scope>IDENTIFICATION</scope>
    <source>
        <tissue evidence="3">Whole sample</tissue>
    </source>
</reference>
<evidence type="ECO:0000313" key="3">
    <source>
        <dbReference type="RefSeq" id="XP_022340339.1"/>
    </source>
</evidence>
<dbReference type="Proteomes" id="UP000694844">
    <property type="component" value="Chromosome 5"/>
</dbReference>